<sequence length="392" mass="44544">MTTNFKLTERSVAELKPTDQDYKAFDTLLPGFHVRVFPSGIKSYGLFYRNRDGKQRTLTLGRTNITKTDFARNLARSKLVDVQNGGDPSQERRDEREVVTMQHLFEDYLTKHAEVRKKARSVQGDKILWRLHLGPFFGEMRVERVTLKDLHGFMAKMAERKGAANRSLALLSKMMSLAVAWDLRPDNPCKRVERYPENRKERFLTVDEVDRLRAALSVEEDRGGAAALMLLLLTGARRSEVLKATWSQFDLVGPAPLWIVPEEHLKGANRVRTSLRRPISDEAAAILLDLRAKSPVTSIEWVFPSNRTPSKCRADLNNVWDRVRARAKLLDVRIHDLRHSFASAAINSGASLYMVGRALGHADVRTTDRYAHVQDSSVREVAETVSRAFAPR</sequence>
<dbReference type="Gene3D" id="1.10.443.10">
    <property type="entry name" value="Intergrase catalytic core"/>
    <property type="match status" value="1"/>
</dbReference>
<reference evidence="6 7" key="1">
    <citation type="submission" date="2017-03" db="EMBL/GenBank/DDBJ databases">
        <title>Lifting the veil on microbial sulfur biogeochemistry in mining wastewaters.</title>
        <authorList>
            <person name="Kantor R.S."/>
            <person name="Colenbrander Nelson T."/>
            <person name="Marshall S."/>
            <person name="Bennett D."/>
            <person name="Apte S."/>
            <person name="Camacho D."/>
            <person name="Thomas B.C."/>
            <person name="Warren L.A."/>
            <person name="Banfield J.F."/>
        </authorList>
    </citation>
    <scope>NUCLEOTIDE SEQUENCE [LARGE SCALE GENOMIC DNA]</scope>
    <source>
        <strain evidence="6">32-68-21</strain>
    </source>
</reference>
<dbReference type="AlphaFoldDB" id="A0A258HGN8"/>
<evidence type="ECO:0000259" key="5">
    <source>
        <dbReference type="PROSITE" id="PS51898"/>
    </source>
</evidence>
<dbReference type="InterPro" id="IPR002104">
    <property type="entry name" value="Integrase_catalytic"/>
</dbReference>
<dbReference type="InterPro" id="IPR011010">
    <property type="entry name" value="DNA_brk_join_enz"/>
</dbReference>
<dbReference type="PROSITE" id="PS51898">
    <property type="entry name" value="TYR_RECOMBINASE"/>
    <property type="match status" value="1"/>
</dbReference>
<dbReference type="GO" id="GO:0015074">
    <property type="term" value="P:DNA integration"/>
    <property type="evidence" value="ECO:0007669"/>
    <property type="project" value="UniProtKB-KW"/>
</dbReference>
<dbReference type="PANTHER" id="PTHR30629">
    <property type="entry name" value="PROPHAGE INTEGRASE"/>
    <property type="match status" value="1"/>
</dbReference>
<keyword evidence="2" id="KW-0229">DNA integration</keyword>
<protein>
    <recommendedName>
        <fullName evidence="5">Tyr recombinase domain-containing protein</fullName>
    </recommendedName>
</protein>
<dbReference type="Pfam" id="PF13356">
    <property type="entry name" value="Arm-DNA-bind_3"/>
    <property type="match status" value="1"/>
</dbReference>
<dbReference type="GO" id="GO:0006310">
    <property type="term" value="P:DNA recombination"/>
    <property type="evidence" value="ECO:0007669"/>
    <property type="project" value="UniProtKB-KW"/>
</dbReference>
<dbReference type="InterPro" id="IPR038488">
    <property type="entry name" value="Integrase_DNA-bd_sf"/>
</dbReference>
<comment type="caution">
    <text evidence="6">The sequence shown here is derived from an EMBL/GenBank/DDBJ whole genome shotgun (WGS) entry which is preliminary data.</text>
</comment>
<dbReference type="InterPro" id="IPR050808">
    <property type="entry name" value="Phage_Integrase"/>
</dbReference>
<dbReference type="Proteomes" id="UP000216147">
    <property type="component" value="Unassembled WGS sequence"/>
</dbReference>
<accession>A0A258HGN8</accession>
<dbReference type="CDD" id="cd00796">
    <property type="entry name" value="INT_Rci_Hp1_C"/>
    <property type="match status" value="1"/>
</dbReference>
<comment type="similarity">
    <text evidence="1">Belongs to the 'phage' integrase family.</text>
</comment>
<dbReference type="InterPro" id="IPR013762">
    <property type="entry name" value="Integrase-like_cat_sf"/>
</dbReference>
<evidence type="ECO:0000313" key="6">
    <source>
        <dbReference type="EMBL" id="OYX55767.1"/>
    </source>
</evidence>
<dbReference type="InterPro" id="IPR010998">
    <property type="entry name" value="Integrase_recombinase_N"/>
</dbReference>
<keyword evidence="3" id="KW-0238">DNA-binding</keyword>
<evidence type="ECO:0000256" key="3">
    <source>
        <dbReference type="ARBA" id="ARBA00023125"/>
    </source>
</evidence>
<evidence type="ECO:0000256" key="1">
    <source>
        <dbReference type="ARBA" id="ARBA00008857"/>
    </source>
</evidence>
<proteinExistence type="inferred from homology"/>
<evidence type="ECO:0000256" key="4">
    <source>
        <dbReference type="ARBA" id="ARBA00023172"/>
    </source>
</evidence>
<dbReference type="PANTHER" id="PTHR30629:SF2">
    <property type="entry name" value="PROPHAGE INTEGRASE INTS-RELATED"/>
    <property type="match status" value="1"/>
</dbReference>
<keyword evidence="4" id="KW-0233">DNA recombination</keyword>
<dbReference type="InterPro" id="IPR025166">
    <property type="entry name" value="Integrase_DNA_bind_dom"/>
</dbReference>
<evidence type="ECO:0000256" key="2">
    <source>
        <dbReference type="ARBA" id="ARBA00022908"/>
    </source>
</evidence>
<dbReference type="Pfam" id="PF00589">
    <property type="entry name" value="Phage_integrase"/>
    <property type="match status" value="1"/>
</dbReference>
<gene>
    <name evidence="6" type="ORF">B7Y86_12515</name>
</gene>
<dbReference type="Gene3D" id="3.30.160.390">
    <property type="entry name" value="Integrase, DNA-binding domain"/>
    <property type="match status" value="1"/>
</dbReference>
<dbReference type="EMBL" id="NCEQ01000012">
    <property type="protein sequence ID" value="OYX55767.1"/>
    <property type="molecule type" value="Genomic_DNA"/>
</dbReference>
<dbReference type="GO" id="GO:0003677">
    <property type="term" value="F:DNA binding"/>
    <property type="evidence" value="ECO:0007669"/>
    <property type="project" value="UniProtKB-KW"/>
</dbReference>
<name>A0A258HGN8_9CAUL</name>
<dbReference type="Gene3D" id="1.10.150.130">
    <property type="match status" value="1"/>
</dbReference>
<feature type="domain" description="Tyr recombinase" evidence="5">
    <location>
        <begin position="199"/>
        <end position="383"/>
    </location>
</feature>
<evidence type="ECO:0000313" key="7">
    <source>
        <dbReference type="Proteomes" id="UP000216147"/>
    </source>
</evidence>
<organism evidence="6 7">
    <name type="scientific">Brevundimonas subvibrioides</name>
    <dbReference type="NCBI Taxonomy" id="74313"/>
    <lineage>
        <taxon>Bacteria</taxon>
        <taxon>Pseudomonadati</taxon>
        <taxon>Pseudomonadota</taxon>
        <taxon>Alphaproteobacteria</taxon>
        <taxon>Caulobacterales</taxon>
        <taxon>Caulobacteraceae</taxon>
        <taxon>Brevundimonas</taxon>
    </lineage>
</organism>
<dbReference type="SUPFAM" id="SSF56349">
    <property type="entry name" value="DNA breaking-rejoining enzymes"/>
    <property type="match status" value="1"/>
</dbReference>